<evidence type="ECO:0000256" key="1">
    <source>
        <dbReference type="SAM" id="MobiDB-lite"/>
    </source>
</evidence>
<organism evidence="2 3">
    <name type="scientific">Trichonephila inaurata madagascariensis</name>
    <dbReference type="NCBI Taxonomy" id="2747483"/>
    <lineage>
        <taxon>Eukaryota</taxon>
        <taxon>Metazoa</taxon>
        <taxon>Ecdysozoa</taxon>
        <taxon>Arthropoda</taxon>
        <taxon>Chelicerata</taxon>
        <taxon>Arachnida</taxon>
        <taxon>Araneae</taxon>
        <taxon>Araneomorphae</taxon>
        <taxon>Entelegynae</taxon>
        <taxon>Araneoidea</taxon>
        <taxon>Nephilidae</taxon>
        <taxon>Trichonephila</taxon>
        <taxon>Trichonephila inaurata</taxon>
    </lineage>
</organism>
<dbReference type="EMBL" id="BMAV01001120">
    <property type="protein sequence ID" value="GFY38940.1"/>
    <property type="molecule type" value="Genomic_DNA"/>
</dbReference>
<protein>
    <submittedName>
        <fullName evidence="2">Uncharacterized protein</fullName>
    </submittedName>
</protein>
<keyword evidence="3" id="KW-1185">Reference proteome</keyword>
<evidence type="ECO:0000313" key="2">
    <source>
        <dbReference type="EMBL" id="GFY38940.1"/>
    </source>
</evidence>
<gene>
    <name evidence="2" type="ORF">TNIN_86351</name>
</gene>
<sequence length="112" mass="12704">MISASSKKKTVSESRIEMDKDTFSPESEGSRCRTSRCGWRARRGYPTRHSDRTHSGQFRSRPGSCPPPHLCAVNPPEETKHLICDRNIIRLAFGNETPSFSRIEQILFVKGL</sequence>
<evidence type="ECO:0000313" key="3">
    <source>
        <dbReference type="Proteomes" id="UP000886998"/>
    </source>
</evidence>
<reference evidence="2" key="1">
    <citation type="submission" date="2020-08" db="EMBL/GenBank/DDBJ databases">
        <title>Multicomponent nature underlies the extraordinary mechanical properties of spider dragline silk.</title>
        <authorList>
            <person name="Kono N."/>
            <person name="Nakamura H."/>
            <person name="Mori M."/>
            <person name="Yoshida Y."/>
            <person name="Ohtoshi R."/>
            <person name="Malay A.D."/>
            <person name="Moran D.A.P."/>
            <person name="Tomita M."/>
            <person name="Numata K."/>
            <person name="Arakawa K."/>
        </authorList>
    </citation>
    <scope>NUCLEOTIDE SEQUENCE</scope>
</reference>
<name>A0A8X7BPI8_9ARAC</name>
<feature type="region of interest" description="Disordered" evidence="1">
    <location>
        <begin position="1"/>
        <end position="31"/>
    </location>
</feature>
<dbReference type="AlphaFoldDB" id="A0A8X7BPI8"/>
<comment type="caution">
    <text evidence="2">The sequence shown here is derived from an EMBL/GenBank/DDBJ whole genome shotgun (WGS) entry which is preliminary data.</text>
</comment>
<dbReference type="Proteomes" id="UP000886998">
    <property type="component" value="Unassembled WGS sequence"/>
</dbReference>
<feature type="compositionally biased region" description="Basic and acidic residues" evidence="1">
    <location>
        <begin position="10"/>
        <end position="31"/>
    </location>
</feature>
<accession>A0A8X7BPI8</accession>
<proteinExistence type="predicted"/>
<feature type="region of interest" description="Disordered" evidence="1">
    <location>
        <begin position="43"/>
        <end position="69"/>
    </location>
</feature>